<protein>
    <submittedName>
        <fullName evidence="1">Uncharacterized protein</fullName>
    </submittedName>
</protein>
<evidence type="ECO:0000313" key="2">
    <source>
        <dbReference type="Proteomes" id="UP000299102"/>
    </source>
</evidence>
<comment type="caution">
    <text evidence="1">The sequence shown here is derived from an EMBL/GenBank/DDBJ whole genome shotgun (WGS) entry which is preliminary data.</text>
</comment>
<accession>A0A4C1Y503</accession>
<name>A0A4C1Y503_EUMVA</name>
<evidence type="ECO:0000313" key="1">
    <source>
        <dbReference type="EMBL" id="GBP70998.1"/>
    </source>
</evidence>
<sequence length="170" mass="18687">MKEFLTPALSNSELWLVVESELKAGRKLRTRLGLKMHVGSGSKAGTGWRLKSIGKKSSTVWGFNRSAAEIQLSVILFIVAGLGPAPRAARVRRDSDELRAGGGTTPRQMKVATDLGWTFMVKLHPLPVFVTSLTSSNVVALIWLTICVRDVLVCGNDRRQRQCCATHDRD</sequence>
<dbReference type="AlphaFoldDB" id="A0A4C1Y503"/>
<gene>
    <name evidence="1" type="ORF">EVAR_57765_1</name>
</gene>
<proteinExistence type="predicted"/>
<keyword evidence="2" id="KW-1185">Reference proteome</keyword>
<dbReference type="EMBL" id="BGZK01001094">
    <property type="protein sequence ID" value="GBP70998.1"/>
    <property type="molecule type" value="Genomic_DNA"/>
</dbReference>
<reference evidence="1 2" key="1">
    <citation type="journal article" date="2019" name="Commun. Biol.">
        <title>The bagworm genome reveals a unique fibroin gene that provides high tensile strength.</title>
        <authorList>
            <person name="Kono N."/>
            <person name="Nakamura H."/>
            <person name="Ohtoshi R."/>
            <person name="Tomita M."/>
            <person name="Numata K."/>
            <person name="Arakawa K."/>
        </authorList>
    </citation>
    <scope>NUCLEOTIDE SEQUENCE [LARGE SCALE GENOMIC DNA]</scope>
</reference>
<dbReference type="Proteomes" id="UP000299102">
    <property type="component" value="Unassembled WGS sequence"/>
</dbReference>
<organism evidence="1 2">
    <name type="scientific">Eumeta variegata</name>
    <name type="common">Bagworm moth</name>
    <name type="synonym">Eumeta japonica</name>
    <dbReference type="NCBI Taxonomy" id="151549"/>
    <lineage>
        <taxon>Eukaryota</taxon>
        <taxon>Metazoa</taxon>
        <taxon>Ecdysozoa</taxon>
        <taxon>Arthropoda</taxon>
        <taxon>Hexapoda</taxon>
        <taxon>Insecta</taxon>
        <taxon>Pterygota</taxon>
        <taxon>Neoptera</taxon>
        <taxon>Endopterygota</taxon>
        <taxon>Lepidoptera</taxon>
        <taxon>Glossata</taxon>
        <taxon>Ditrysia</taxon>
        <taxon>Tineoidea</taxon>
        <taxon>Psychidae</taxon>
        <taxon>Oiketicinae</taxon>
        <taxon>Eumeta</taxon>
    </lineage>
</organism>